<name>A0A0N5CJ33_THECL</name>
<protein>
    <submittedName>
        <fullName evidence="4">Activin_recp domain-containing protein</fullName>
    </submittedName>
</protein>
<evidence type="ECO:0000256" key="1">
    <source>
        <dbReference type="SAM" id="Phobius"/>
    </source>
</evidence>
<reference evidence="2 3" key="2">
    <citation type="submission" date="2018-11" db="EMBL/GenBank/DDBJ databases">
        <authorList>
            <consortium name="Pathogen Informatics"/>
        </authorList>
    </citation>
    <scope>NUCLEOTIDE SEQUENCE [LARGE SCALE GENOMIC DNA]</scope>
</reference>
<dbReference type="EMBL" id="UYYF01000001">
    <property type="protein sequence ID" value="VDM94805.1"/>
    <property type="molecule type" value="Genomic_DNA"/>
</dbReference>
<keyword evidence="3" id="KW-1185">Reference proteome</keyword>
<dbReference type="AlphaFoldDB" id="A0A0N5CJ33"/>
<accession>A0A0N5CJ33</accession>
<dbReference type="Proteomes" id="UP000276776">
    <property type="component" value="Unassembled WGS sequence"/>
</dbReference>
<proteinExistence type="predicted"/>
<sequence length="146" mass="16127">MAVEGVFCYDCHSELGTCNDGECEGAVCLKMETSNRDNDRRTVQKGCGERYEENGCQQSTFGSKWTSRCVCGQSMCNGDDALVAAGLESSSDNNRTLASLQLLTSLTFLFFLAAAMRPFFILNAKFAFYFSSIYFTAQHLNDYCAS</sequence>
<evidence type="ECO:0000313" key="3">
    <source>
        <dbReference type="Proteomes" id="UP000276776"/>
    </source>
</evidence>
<keyword evidence="1" id="KW-0812">Transmembrane</keyword>
<keyword evidence="1" id="KW-1133">Transmembrane helix</keyword>
<reference evidence="4" key="1">
    <citation type="submission" date="2017-02" db="UniProtKB">
        <authorList>
            <consortium name="WormBaseParasite"/>
        </authorList>
    </citation>
    <scope>IDENTIFICATION</scope>
</reference>
<feature type="transmembrane region" description="Helical" evidence="1">
    <location>
        <begin position="97"/>
        <end position="116"/>
    </location>
</feature>
<dbReference type="OrthoDB" id="5860564at2759"/>
<gene>
    <name evidence="2" type="ORF">TCLT_LOCUS22</name>
</gene>
<evidence type="ECO:0000313" key="4">
    <source>
        <dbReference type="WBParaSite" id="TCLT_0000002101-mRNA-1"/>
    </source>
</evidence>
<organism evidence="4">
    <name type="scientific">Thelazia callipaeda</name>
    <name type="common">Oriental eyeworm</name>
    <name type="synonym">Parasitic nematode</name>
    <dbReference type="NCBI Taxonomy" id="103827"/>
    <lineage>
        <taxon>Eukaryota</taxon>
        <taxon>Metazoa</taxon>
        <taxon>Ecdysozoa</taxon>
        <taxon>Nematoda</taxon>
        <taxon>Chromadorea</taxon>
        <taxon>Rhabditida</taxon>
        <taxon>Spirurina</taxon>
        <taxon>Spiruromorpha</taxon>
        <taxon>Thelazioidea</taxon>
        <taxon>Thelaziidae</taxon>
        <taxon>Thelazia</taxon>
    </lineage>
</organism>
<dbReference type="WBParaSite" id="TCLT_0000002101-mRNA-1">
    <property type="protein sequence ID" value="TCLT_0000002101-mRNA-1"/>
    <property type="gene ID" value="TCLT_0000002101"/>
</dbReference>
<evidence type="ECO:0000313" key="2">
    <source>
        <dbReference type="EMBL" id="VDM94805.1"/>
    </source>
</evidence>
<keyword evidence="1" id="KW-0472">Membrane</keyword>